<evidence type="ECO:0000256" key="2">
    <source>
        <dbReference type="SAM" id="MobiDB-lite"/>
    </source>
</evidence>
<feature type="coiled-coil region" evidence="1">
    <location>
        <begin position="56"/>
        <end position="90"/>
    </location>
</feature>
<organism evidence="4 5">
    <name type="scientific">Roseibacillus ishigakijimensis</name>
    <dbReference type="NCBI Taxonomy" id="454146"/>
    <lineage>
        <taxon>Bacteria</taxon>
        <taxon>Pseudomonadati</taxon>
        <taxon>Verrucomicrobiota</taxon>
        <taxon>Verrucomicrobiia</taxon>
        <taxon>Verrucomicrobiales</taxon>
        <taxon>Verrucomicrobiaceae</taxon>
        <taxon>Roseibacillus</taxon>
    </lineage>
</organism>
<keyword evidence="3" id="KW-0812">Transmembrane</keyword>
<name>A0A934RMM2_9BACT</name>
<keyword evidence="5" id="KW-1185">Reference proteome</keyword>
<dbReference type="Proteomes" id="UP000604083">
    <property type="component" value="Unassembled WGS sequence"/>
</dbReference>
<evidence type="ECO:0000313" key="4">
    <source>
        <dbReference type="EMBL" id="MBK1834592.1"/>
    </source>
</evidence>
<evidence type="ECO:0000256" key="3">
    <source>
        <dbReference type="SAM" id="Phobius"/>
    </source>
</evidence>
<keyword evidence="3" id="KW-1133">Transmembrane helix</keyword>
<protein>
    <submittedName>
        <fullName evidence="4">Uncharacterized protein</fullName>
    </submittedName>
</protein>
<dbReference type="EMBL" id="JAENIO010000027">
    <property type="protein sequence ID" value="MBK1834592.1"/>
    <property type="molecule type" value="Genomic_DNA"/>
</dbReference>
<dbReference type="AlphaFoldDB" id="A0A934RMM2"/>
<keyword evidence="3" id="KW-0472">Membrane</keyword>
<proteinExistence type="predicted"/>
<reference evidence="4" key="1">
    <citation type="submission" date="2021-01" db="EMBL/GenBank/DDBJ databases">
        <title>Modified the classification status of verrucomicrobia.</title>
        <authorList>
            <person name="Feng X."/>
        </authorList>
    </citation>
    <scope>NUCLEOTIDE SEQUENCE</scope>
    <source>
        <strain evidence="4">KCTC 12986</strain>
    </source>
</reference>
<accession>A0A934RMM2</accession>
<comment type="caution">
    <text evidence="4">The sequence shown here is derived from an EMBL/GenBank/DDBJ whole genome shotgun (WGS) entry which is preliminary data.</text>
</comment>
<keyword evidence="1" id="KW-0175">Coiled coil</keyword>
<gene>
    <name evidence="4" type="ORF">JIN78_11015</name>
</gene>
<feature type="region of interest" description="Disordered" evidence="2">
    <location>
        <begin position="1"/>
        <end position="20"/>
    </location>
</feature>
<evidence type="ECO:0000313" key="5">
    <source>
        <dbReference type="Proteomes" id="UP000604083"/>
    </source>
</evidence>
<feature type="transmembrane region" description="Helical" evidence="3">
    <location>
        <begin position="246"/>
        <end position="265"/>
    </location>
</feature>
<sequence length="309" mass="33153">MNPMSVPSFPKSAEPFSEVPLSADTPAFDAAAVQEEKKTAWWKRMLSAGKERRLREEKLTAELQELRVTYESLLDSADEFRERFDQEEKNRQLMAKVLSPFPAAVEGIATIQSHQVKAEESLSVLHESALQSARREETLLGNLDRVEGGVGQLQAGVEGIQTGVGQLQTGVNGVQVGMDRIAEVVAGIASGQQGTQASLGALGQQIDLRFQEAGEEARESARRMEKSSGDVLSVVRDLERNTQRGLWIFAGLLALLFVALLAFSAKVTALGAPAAPAETPAEVEATAAAAVEASSAGEEDAVVAEDYQF</sequence>
<dbReference type="RefSeq" id="WP_200392028.1">
    <property type="nucleotide sequence ID" value="NZ_JAENIO010000027.1"/>
</dbReference>
<evidence type="ECO:0000256" key="1">
    <source>
        <dbReference type="SAM" id="Coils"/>
    </source>
</evidence>